<dbReference type="Proteomes" id="UP000264820">
    <property type="component" value="Unplaced"/>
</dbReference>
<organism evidence="2 3">
    <name type="scientific">Hippocampus comes</name>
    <name type="common">Tiger tail seahorse</name>
    <dbReference type="NCBI Taxonomy" id="109280"/>
    <lineage>
        <taxon>Eukaryota</taxon>
        <taxon>Metazoa</taxon>
        <taxon>Chordata</taxon>
        <taxon>Craniata</taxon>
        <taxon>Vertebrata</taxon>
        <taxon>Euteleostomi</taxon>
        <taxon>Actinopterygii</taxon>
        <taxon>Neopterygii</taxon>
        <taxon>Teleostei</taxon>
        <taxon>Neoteleostei</taxon>
        <taxon>Acanthomorphata</taxon>
        <taxon>Syngnathiaria</taxon>
        <taxon>Syngnathiformes</taxon>
        <taxon>Syngnathoidei</taxon>
        <taxon>Syngnathidae</taxon>
        <taxon>Hippocampus</taxon>
    </lineage>
</organism>
<dbReference type="OrthoDB" id="44820at2759"/>
<dbReference type="CTD" id="129694418"/>
<dbReference type="RefSeq" id="XP_019724322.1">
    <property type="nucleotide sequence ID" value="XM_019868763.1"/>
</dbReference>
<feature type="region of interest" description="Disordered" evidence="1">
    <location>
        <begin position="44"/>
        <end position="108"/>
    </location>
</feature>
<dbReference type="AlphaFoldDB" id="A0A3Q2XLE4"/>
<evidence type="ECO:0000313" key="3">
    <source>
        <dbReference type="Proteomes" id="UP000264820"/>
    </source>
</evidence>
<dbReference type="PANTHER" id="PTHR31094:SF2">
    <property type="entry name" value="RIKEN CDNA 2310061I04 GENE"/>
    <property type="match status" value="1"/>
</dbReference>
<dbReference type="KEGG" id="hcq:109515159"/>
<name>A0A3Q2XLE4_HIPCM</name>
<protein>
    <submittedName>
        <fullName evidence="2">Si:ch211-215a10.4</fullName>
    </submittedName>
</protein>
<dbReference type="GeneID" id="109515159"/>
<dbReference type="STRING" id="109280.ENSHCOP00000005393"/>
<proteinExistence type="predicted"/>
<dbReference type="Ensembl" id="ENSHCOT00000005456.1">
    <property type="protein sequence ID" value="ENSHCOP00000005393.1"/>
    <property type="gene ID" value="ENSHCOG00000007037.1"/>
</dbReference>
<dbReference type="InterPro" id="IPR018790">
    <property type="entry name" value="DUF2358"/>
</dbReference>
<accession>A0A3Q2XLE4</accession>
<dbReference type="OMA" id="VKNHDYS"/>
<evidence type="ECO:0000313" key="2">
    <source>
        <dbReference type="Ensembl" id="ENSHCOP00000005393.1"/>
    </source>
</evidence>
<sequence>MAGSRGRVALWAACVRIRGGRQPIAKHIGSLAQPADLRWICPARPPGDATRAPAPPTSLSSRTAKPAVPSRPFHHASRLQPAACHEEDWDDSPDPCAPVRPKESSQAEIPLSTQTKVAELLAPGKRKCSELLFLLTAVDGSKEDDIDVGRSGGQPQKRQRHGCFRSLFEAESCPAPFAYGSHFYCFRSPGTEAMAPGGLNLRREVGSERNKAEALASPRAASLCSRRARTEASRREGDGEGEQKLALAYERLRHELPNFFRKNHDYTMYSNDIEFINGLLDTKTRGRAAYRFTLSLWRLACLFYFADAQLEVLKLTKHMEDGSIKARWRLRGLPFLTLMLRFYRKDKSPLYRCYDAFSTFYVGRDGLIHCHKVEKVMPAQPPALPGVTSLLAGALVALGVQENRPALNLLPLLLSSPRQGRE</sequence>
<dbReference type="PANTHER" id="PTHR31094">
    <property type="entry name" value="RIKEN CDNA 2310061I04 GENE"/>
    <property type="match status" value="1"/>
</dbReference>
<dbReference type="Pfam" id="PF10184">
    <property type="entry name" value="DUF2358"/>
    <property type="match status" value="1"/>
</dbReference>
<reference evidence="2" key="1">
    <citation type="submission" date="2025-08" db="UniProtKB">
        <authorList>
            <consortium name="Ensembl"/>
        </authorList>
    </citation>
    <scope>IDENTIFICATION</scope>
</reference>
<evidence type="ECO:0000256" key="1">
    <source>
        <dbReference type="SAM" id="MobiDB-lite"/>
    </source>
</evidence>
<keyword evidence="3" id="KW-1185">Reference proteome</keyword>
<reference evidence="2" key="2">
    <citation type="submission" date="2025-09" db="UniProtKB">
        <authorList>
            <consortium name="Ensembl"/>
        </authorList>
    </citation>
    <scope>IDENTIFICATION</scope>
</reference>
<dbReference type="GeneTree" id="ENSGT00390000008658"/>